<dbReference type="PANTHER" id="PTHR43179:SF12">
    <property type="entry name" value="GALACTOFURANOSYLTRANSFERASE GLFT2"/>
    <property type="match status" value="1"/>
</dbReference>
<comment type="similarity">
    <text evidence="1">Belongs to the glycosyltransferase 2 family.</text>
</comment>
<keyword evidence="5" id="KW-1185">Reference proteome</keyword>
<proteinExistence type="inferred from homology"/>
<evidence type="ECO:0008006" key="6">
    <source>
        <dbReference type="Google" id="ProtNLM"/>
    </source>
</evidence>
<comment type="caution">
    <text evidence="4">The sequence shown here is derived from an EMBL/GenBank/DDBJ whole genome shotgun (WGS) entry which is preliminary data.</text>
</comment>
<accession>A0A4R5U700</accession>
<dbReference type="RefSeq" id="WP_133394237.1">
    <property type="nucleotide sequence ID" value="NZ_SMTG01000005.1"/>
</dbReference>
<dbReference type="Proteomes" id="UP000295543">
    <property type="component" value="Unassembled WGS sequence"/>
</dbReference>
<sequence>MTTGFRKASLGGLVLHYLDATRTATCVRSMLREGFAPILVWDNSGDGGRSVGELKDIIFPGDGVIYEGINLNIGFAAGVNRGLDVLSETHPGRPVLLLNNDAVLIEGAGHSFRAAASKYPEAAVFYPKIDNIGRVAGTTYYQVLLGLLTRRRLPWSVAHASGCCMLIQAWNVEGAVFDEDFFMYGEDVELGHRLQSQDRPMVHIPLVLVVHEGSASSGMASEFYESRMIAAHLILARKLTGREVVYWALLVSRCASLSIRAILRALRYRSTVPISALIGGVRIMLGRA</sequence>
<evidence type="ECO:0000313" key="5">
    <source>
        <dbReference type="Proteomes" id="UP000295543"/>
    </source>
</evidence>
<evidence type="ECO:0000256" key="3">
    <source>
        <dbReference type="ARBA" id="ARBA00022679"/>
    </source>
</evidence>
<keyword evidence="3" id="KW-0808">Transferase</keyword>
<dbReference type="PANTHER" id="PTHR43179">
    <property type="entry name" value="RHAMNOSYLTRANSFERASE WBBL"/>
    <property type="match status" value="1"/>
</dbReference>
<keyword evidence="2" id="KW-0328">Glycosyltransferase</keyword>
<dbReference type="SUPFAM" id="SSF53448">
    <property type="entry name" value="Nucleotide-diphospho-sugar transferases"/>
    <property type="match status" value="1"/>
</dbReference>
<name>A0A4R5U700_9GAMM</name>
<evidence type="ECO:0000313" key="4">
    <source>
        <dbReference type="EMBL" id="TDK30051.1"/>
    </source>
</evidence>
<dbReference type="Gene3D" id="3.90.550.10">
    <property type="entry name" value="Spore Coat Polysaccharide Biosynthesis Protein SpsA, Chain A"/>
    <property type="match status" value="1"/>
</dbReference>
<evidence type="ECO:0000256" key="1">
    <source>
        <dbReference type="ARBA" id="ARBA00006739"/>
    </source>
</evidence>
<evidence type="ECO:0000256" key="2">
    <source>
        <dbReference type="ARBA" id="ARBA00022676"/>
    </source>
</evidence>
<reference evidence="4 5" key="1">
    <citation type="submission" date="2019-03" db="EMBL/GenBank/DDBJ databases">
        <title>Luteimonas zhaokaii sp.nov., isolated from the rectal contents of Plateau pika in Yushu, Qinghai Province, China.</title>
        <authorList>
            <person name="Zhang G."/>
        </authorList>
    </citation>
    <scope>NUCLEOTIDE SEQUENCE [LARGE SCALE GENOMIC DNA]</scope>
    <source>
        <strain evidence="4 5">THG-MD21</strain>
    </source>
</reference>
<dbReference type="OrthoDB" id="9771846at2"/>
<protein>
    <recommendedName>
        <fullName evidence="6">Glycosyltransferase family 2 protein</fullName>
    </recommendedName>
</protein>
<dbReference type="EMBL" id="SMTG01000005">
    <property type="protein sequence ID" value="TDK30051.1"/>
    <property type="molecule type" value="Genomic_DNA"/>
</dbReference>
<dbReference type="AlphaFoldDB" id="A0A4R5U700"/>
<dbReference type="GO" id="GO:0016757">
    <property type="term" value="F:glycosyltransferase activity"/>
    <property type="evidence" value="ECO:0007669"/>
    <property type="project" value="UniProtKB-KW"/>
</dbReference>
<gene>
    <name evidence="4" type="ORF">E2F49_12710</name>
</gene>
<organism evidence="4 5">
    <name type="scientific">Luteimonas terrae</name>
    <dbReference type="NCBI Taxonomy" id="1530191"/>
    <lineage>
        <taxon>Bacteria</taxon>
        <taxon>Pseudomonadati</taxon>
        <taxon>Pseudomonadota</taxon>
        <taxon>Gammaproteobacteria</taxon>
        <taxon>Lysobacterales</taxon>
        <taxon>Lysobacteraceae</taxon>
        <taxon>Luteimonas</taxon>
    </lineage>
</organism>
<dbReference type="InterPro" id="IPR029044">
    <property type="entry name" value="Nucleotide-diphossugar_trans"/>
</dbReference>